<feature type="region of interest" description="Disordered" evidence="1">
    <location>
        <begin position="119"/>
        <end position="307"/>
    </location>
</feature>
<name>A0A451BFI0_9GAMM</name>
<evidence type="ECO:0008006" key="5">
    <source>
        <dbReference type="Google" id="ProtNLM"/>
    </source>
</evidence>
<feature type="compositionally biased region" description="Basic and acidic residues" evidence="1">
    <location>
        <begin position="265"/>
        <end position="276"/>
    </location>
</feature>
<dbReference type="EMBL" id="CAADFO010000090">
    <property type="protein sequence ID" value="VFK31687.1"/>
    <property type="molecule type" value="Genomic_DNA"/>
</dbReference>
<accession>A0A451BFI0</accession>
<feature type="compositionally biased region" description="Polar residues" evidence="1">
    <location>
        <begin position="166"/>
        <end position="176"/>
    </location>
</feature>
<feature type="region of interest" description="Disordered" evidence="1">
    <location>
        <begin position="329"/>
        <end position="350"/>
    </location>
</feature>
<evidence type="ECO:0000313" key="2">
    <source>
        <dbReference type="EMBL" id="VFK31687.1"/>
    </source>
</evidence>
<proteinExistence type="predicted"/>
<dbReference type="AlphaFoldDB" id="A0A451BFI0"/>
<evidence type="ECO:0000313" key="4">
    <source>
        <dbReference type="EMBL" id="VFK77012.1"/>
    </source>
</evidence>
<evidence type="ECO:0000256" key="1">
    <source>
        <dbReference type="SAM" id="MobiDB-lite"/>
    </source>
</evidence>
<gene>
    <name evidence="2" type="ORF">BECKMB1821G_GA0114241_10903</name>
    <name evidence="4" type="ORF">BECKMB1821H_GA0114242_10903</name>
    <name evidence="3" type="ORF">BECKMB1821I_GA0114274_10883</name>
</gene>
<dbReference type="InterPro" id="IPR036737">
    <property type="entry name" value="OmpA-like_sf"/>
</dbReference>
<sequence length="547" mass="58994">MPANSLAIFLSLMLISIVWATSAFPITDERQEGSEIACTKGFLEGYACRKRQRVDRIIGINRDSIGLIENIRMRRAAEGLQNVPIPSEIVGLFPYLGWHRELYGLADIKAKDIAAYPMQNGESPGSPAGNKPIPGLPPSALPDASPTPEQSSNGAPAIPDEKNPLPSGTGNRQSPDANPGTGGADPGILPSTLESGSEDNEISRTGTQPEKTDGQSADGKTAQSSIPPMQGDSKPGIGGELPGTSENGTAVPVTGESQFPIPGAPKEDRIIEKDNQDPEGGTIPPAGDTDKDITEARQTNGQPKAREVVAEPILHKTREYDFIRECLRNGRCTDPRGKPSPSPPVSKPDDEKQALEIYRLDNCIPAPDRGKPGISADNLCVPEGRLLAGFRPGKYEIAENNFLPSHRPLLTGVERALSESARLPKDWWVLILGHADYLKYTGSTPRIGLPKTCFLHEKTLQFHYFDATDGRLAGDPNRLLAFARANEARRWLKRRGIIDSKQTCLMAYTQPPAKGRGNAAGDALNRAVTVYVLRSKPSLTEANHAQP</sequence>
<dbReference type="Gene3D" id="3.30.1330.60">
    <property type="entry name" value="OmpA-like domain"/>
    <property type="match status" value="1"/>
</dbReference>
<reference evidence="4" key="1">
    <citation type="submission" date="2019-02" db="EMBL/GenBank/DDBJ databases">
        <authorList>
            <person name="Gruber-Vodicka R. H."/>
            <person name="Seah K. B. B."/>
        </authorList>
    </citation>
    <scope>NUCLEOTIDE SEQUENCE</scope>
    <source>
        <strain evidence="2">BECK_BZ197</strain>
        <strain evidence="4">BECK_BZ198</strain>
        <strain evidence="3">BECK_BZ199</strain>
    </source>
</reference>
<protein>
    <recommendedName>
        <fullName evidence="5">OmpA family protein</fullName>
    </recommendedName>
</protein>
<dbReference type="EMBL" id="CAADGH010000090">
    <property type="protein sequence ID" value="VFK77012.1"/>
    <property type="molecule type" value="Genomic_DNA"/>
</dbReference>
<evidence type="ECO:0000313" key="3">
    <source>
        <dbReference type="EMBL" id="VFK34869.1"/>
    </source>
</evidence>
<organism evidence="4">
    <name type="scientific">Candidatus Kentrum sp. MB</name>
    <dbReference type="NCBI Taxonomy" id="2138164"/>
    <lineage>
        <taxon>Bacteria</taxon>
        <taxon>Pseudomonadati</taxon>
        <taxon>Pseudomonadota</taxon>
        <taxon>Gammaproteobacteria</taxon>
        <taxon>Candidatus Kentrum</taxon>
    </lineage>
</organism>
<dbReference type="EMBL" id="CAADFQ010000088">
    <property type="protein sequence ID" value="VFK34869.1"/>
    <property type="molecule type" value="Genomic_DNA"/>
</dbReference>